<accession>A0A975GJR0</accession>
<dbReference type="Proteomes" id="UP000663720">
    <property type="component" value="Chromosome"/>
</dbReference>
<proteinExistence type="predicted"/>
<dbReference type="KEGG" id="dli:dnl_61750"/>
<evidence type="ECO:0000313" key="2">
    <source>
        <dbReference type="Proteomes" id="UP000663720"/>
    </source>
</evidence>
<sequence length="185" mass="21710">MSGGLNFCSKEYEKEKSVLNMATVSGRLAQFYINIGDLDKAEQELKKMEEILKDEMQFLVSAKEKKIQLHEVEVKRQEILYPVGKMEHRKAKINYRRYELKRSEKKYLIESAKHYTLSCAYMGYFSDDAFATKKVLKEVTSIVSQLSAEERKDFKNQVKKTQSEYGLEYFSEINKRIEDAEILSE</sequence>
<gene>
    <name evidence="1" type="ORF">dnl_61750</name>
</gene>
<dbReference type="AlphaFoldDB" id="A0A975GJR0"/>
<reference evidence="1" key="1">
    <citation type="journal article" date="2021" name="Microb. Physiol.">
        <title>Proteogenomic Insights into the Physiology of Marine, Sulfate-Reducing, Filamentous Desulfonema limicola and Desulfonema magnum.</title>
        <authorList>
            <person name="Schnaars V."/>
            <person name="Wohlbrand L."/>
            <person name="Scheve S."/>
            <person name="Hinrichs C."/>
            <person name="Reinhardt R."/>
            <person name="Rabus R."/>
        </authorList>
    </citation>
    <scope>NUCLEOTIDE SEQUENCE</scope>
    <source>
        <strain evidence="1">5ac10</strain>
    </source>
</reference>
<dbReference type="EMBL" id="CP061799">
    <property type="protein sequence ID" value="QTA83760.1"/>
    <property type="molecule type" value="Genomic_DNA"/>
</dbReference>
<keyword evidence="2" id="KW-1185">Reference proteome</keyword>
<organism evidence="1 2">
    <name type="scientific">Desulfonema limicola</name>
    <dbReference type="NCBI Taxonomy" id="45656"/>
    <lineage>
        <taxon>Bacteria</taxon>
        <taxon>Pseudomonadati</taxon>
        <taxon>Thermodesulfobacteriota</taxon>
        <taxon>Desulfobacteria</taxon>
        <taxon>Desulfobacterales</taxon>
        <taxon>Desulfococcaceae</taxon>
        <taxon>Desulfonema</taxon>
    </lineage>
</organism>
<name>A0A975GJR0_9BACT</name>
<protein>
    <submittedName>
        <fullName evidence="1">Uncharacterized protein</fullName>
    </submittedName>
</protein>
<evidence type="ECO:0000313" key="1">
    <source>
        <dbReference type="EMBL" id="QTA83760.1"/>
    </source>
</evidence>